<name>A0A8X7XES9_POLSE</name>
<dbReference type="GO" id="GO:0003723">
    <property type="term" value="F:RNA binding"/>
    <property type="evidence" value="ECO:0007669"/>
    <property type="project" value="InterPro"/>
</dbReference>
<gene>
    <name evidence="4" type="primary">Zcchc3_1</name>
    <name evidence="4" type="ORF">GTO96_0017202</name>
</gene>
<proteinExistence type="predicted"/>
<dbReference type="Pfam" id="PF23057">
    <property type="entry name" value="RBD_ZCCHC3_1st"/>
    <property type="match status" value="1"/>
</dbReference>
<keyword evidence="1" id="KW-0862">Zinc</keyword>
<dbReference type="GO" id="GO:0008270">
    <property type="term" value="F:zinc ion binding"/>
    <property type="evidence" value="ECO:0007669"/>
    <property type="project" value="UniProtKB-KW"/>
</dbReference>
<feature type="region of interest" description="Disordered" evidence="2">
    <location>
        <begin position="272"/>
        <end position="313"/>
    </location>
</feature>
<dbReference type="EMBL" id="JAATIS010001721">
    <property type="protein sequence ID" value="KAG2465999.1"/>
    <property type="molecule type" value="Genomic_DNA"/>
</dbReference>
<dbReference type="AlphaFoldDB" id="A0A8X7XES9"/>
<organism evidence="4 5">
    <name type="scientific">Polypterus senegalus</name>
    <name type="common">Senegal bichir</name>
    <dbReference type="NCBI Taxonomy" id="55291"/>
    <lineage>
        <taxon>Eukaryota</taxon>
        <taxon>Metazoa</taxon>
        <taxon>Chordata</taxon>
        <taxon>Craniata</taxon>
        <taxon>Vertebrata</taxon>
        <taxon>Euteleostomi</taxon>
        <taxon>Actinopterygii</taxon>
        <taxon>Polypteriformes</taxon>
        <taxon>Polypteridae</taxon>
        <taxon>Polypterus</taxon>
    </lineage>
</organism>
<dbReference type="PANTHER" id="PTHR22639">
    <property type="entry name" value="GAG-RELATED PROTEIN"/>
    <property type="match status" value="1"/>
</dbReference>
<evidence type="ECO:0000256" key="2">
    <source>
        <dbReference type="SAM" id="MobiDB-lite"/>
    </source>
</evidence>
<dbReference type="Gene3D" id="4.10.60.10">
    <property type="entry name" value="Zinc finger, CCHC-type"/>
    <property type="match status" value="1"/>
</dbReference>
<dbReference type="Pfam" id="PF23058">
    <property type="entry name" value="RBD_ZCCHC3_2nd"/>
    <property type="match status" value="1"/>
</dbReference>
<protein>
    <submittedName>
        <fullName evidence="4">ZCHC3 protein</fullName>
    </submittedName>
</protein>
<dbReference type="Pfam" id="PF00098">
    <property type="entry name" value="zf-CCHC"/>
    <property type="match status" value="2"/>
</dbReference>
<evidence type="ECO:0000313" key="5">
    <source>
        <dbReference type="Proteomes" id="UP000886611"/>
    </source>
</evidence>
<dbReference type="InterPro" id="IPR036875">
    <property type="entry name" value="Znf_CCHC_sf"/>
</dbReference>
<sequence>MVPEEDRKNAVRFQLMNEKKMDRKSFTTTILLGILGFLPRQVDFIFALPDRQTFEVVFTNSMLVERCLKVWKEKREMELVLVDMTMQSLAQRETKSITVAMLSEKIRIEDIQQWLGRFCKVERGMAGRDEHGIKTGYYNFQVKLRISEEGDLKHLPPTIQIGAIRGIIFYSGQPKMCRKCEQEGHVAADCKQEKCKNCGELGHLTRNCQEKIMCHLCGENTHSFKSCPLSYANKCKKVGTVNIQLRREEEEEEEVSEEEGGNSVVLFQTPIGSDEKRKGQIEGSEVPRGNQTMEEKNKKEDEEKFSSLGSREENMQNSLGNIQQELEEMTNILLSSPLIPTIDNDNTGIKDWYQLVQESNEQVDGKDSGEVTASPKATFLRKESVEAFSKITLMKEQNKKRSRTLESDRNKKRRPEEEERKKTLK</sequence>
<feature type="compositionally biased region" description="Basic and acidic residues" evidence="2">
    <location>
        <begin position="293"/>
        <end position="313"/>
    </location>
</feature>
<evidence type="ECO:0000256" key="1">
    <source>
        <dbReference type="PROSITE-ProRule" id="PRU00047"/>
    </source>
</evidence>
<reference evidence="4 5" key="1">
    <citation type="journal article" date="2021" name="Cell">
        <title>Tracing the genetic footprints of vertebrate landing in non-teleost ray-finned fishes.</title>
        <authorList>
            <person name="Bi X."/>
            <person name="Wang K."/>
            <person name="Yang L."/>
            <person name="Pan H."/>
            <person name="Jiang H."/>
            <person name="Wei Q."/>
            <person name="Fang M."/>
            <person name="Yu H."/>
            <person name="Zhu C."/>
            <person name="Cai Y."/>
            <person name="He Y."/>
            <person name="Gan X."/>
            <person name="Zeng H."/>
            <person name="Yu D."/>
            <person name="Zhu Y."/>
            <person name="Jiang H."/>
            <person name="Qiu Q."/>
            <person name="Yang H."/>
            <person name="Zhang Y.E."/>
            <person name="Wang W."/>
            <person name="Zhu M."/>
            <person name="He S."/>
            <person name="Zhang G."/>
        </authorList>
    </citation>
    <scope>NUCLEOTIDE SEQUENCE [LARGE SCALE GENOMIC DNA]</scope>
    <source>
        <strain evidence="4">Bchr_013</strain>
    </source>
</reference>
<dbReference type="PANTHER" id="PTHR22639:SF7">
    <property type="entry name" value="CCHC-TYPE DOMAIN-CONTAINING PROTEIN"/>
    <property type="match status" value="1"/>
</dbReference>
<comment type="caution">
    <text evidence="4">The sequence shown here is derived from an EMBL/GenBank/DDBJ whole genome shotgun (WGS) entry which is preliminary data.</text>
</comment>
<feature type="region of interest" description="Disordered" evidence="2">
    <location>
        <begin position="392"/>
        <end position="425"/>
    </location>
</feature>
<keyword evidence="1" id="KW-0479">Metal-binding</keyword>
<evidence type="ECO:0000259" key="3">
    <source>
        <dbReference type="PROSITE" id="PS50158"/>
    </source>
</evidence>
<evidence type="ECO:0000313" key="4">
    <source>
        <dbReference type="EMBL" id="KAG2465999.1"/>
    </source>
</evidence>
<keyword evidence="1" id="KW-0863">Zinc-finger</keyword>
<dbReference type="InterPro" id="IPR057810">
    <property type="entry name" value="RBD_ZCCHC3_1st"/>
</dbReference>
<dbReference type="GO" id="GO:0002218">
    <property type="term" value="P:activation of innate immune response"/>
    <property type="evidence" value="ECO:0007669"/>
    <property type="project" value="InterPro"/>
</dbReference>
<dbReference type="GO" id="GO:0003690">
    <property type="term" value="F:double-stranded DNA binding"/>
    <property type="evidence" value="ECO:0007669"/>
    <property type="project" value="InterPro"/>
</dbReference>
<dbReference type="InterPro" id="IPR042509">
    <property type="entry name" value="ZCCHC3"/>
</dbReference>
<dbReference type="PROSITE" id="PS50158">
    <property type="entry name" value="ZF_CCHC"/>
    <property type="match status" value="2"/>
</dbReference>
<feature type="domain" description="CCHC-type" evidence="3">
    <location>
        <begin position="194"/>
        <end position="210"/>
    </location>
</feature>
<feature type="non-terminal residue" evidence="4">
    <location>
        <position position="1"/>
    </location>
</feature>
<feature type="compositionally biased region" description="Basic and acidic residues" evidence="2">
    <location>
        <begin position="396"/>
        <end position="425"/>
    </location>
</feature>
<dbReference type="SMART" id="SM00343">
    <property type="entry name" value="ZnF_C2HC"/>
    <property type="match status" value="3"/>
</dbReference>
<feature type="domain" description="CCHC-type" evidence="3">
    <location>
        <begin position="177"/>
        <end position="192"/>
    </location>
</feature>
<accession>A0A8X7XES9</accession>
<dbReference type="InterPro" id="IPR001878">
    <property type="entry name" value="Znf_CCHC"/>
</dbReference>
<feature type="non-terminal residue" evidence="4">
    <location>
        <position position="425"/>
    </location>
</feature>
<dbReference type="InterPro" id="IPR057811">
    <property type="entry name" value="RBD_ZCCHC3_2nd"/>
</dbReference>
<keyword evidence="5" id="KW-1185">Reference proteome</keyword>
<dbReference type="Proteomes" id="UP000886611">
    <property type="component" value="Unassembled WGS sequence"/>
</dbReference>
<dbReference type="SUPFAM" id="SSF57756">
    <property type="entry name" value="Retrovirus zinc finger-like domains"/>
    <property type="match status" value="1"/>
</dbReference>